<dbReference type="CDD" id="cd16328">
    <property type="entry name" value="RseA_N"/>
    <property type="match status" value="1"/>
</dbReference>
<proteinExistence type="predicted"/>
<evidence type="ECO:0000259" key="1">
    <source>
        <dbReference type="Pfam" id="PF03872"/>
    </source>
</evidence>
<dbReference type="InterPro" id="IPR036147">
    <property type="entry name" value="Anti-sigma_E_RseA_N_sf"/>
</dbReference>
<dbReference type="SUPFAM" id="SSF89069">
    <property type="entry name" value="N-terminal, cytoplasmic domain of anti-sigmaE factor RseA"/>
    <property type="match status" value="1"/>
</dbReference>
<sequence length="230" mass="24569">MDDEHKAGSAMDNEAVVREQLSAWLDGETQEVGRGASLDALLDYALSDPGRQSCQAYQAIGDVLRQSRPRAVQDGLLLQRLRTQLAEEPSPALRLRQAALQQVAPQHAHEDRAANAAVWRWRAVAGVASVVAVSTLAWNLLGSAEPAGQGRQLASSTLSMPALVMATAGSSALPADPVMIRDPRLDELMAGYRQYGSTTALQMPARFLRNASMGVPAAPPRRDAPVAAQK</sequence>
<dbReference type="InterPro" id="IPR005572">
    <property type="entry name" value="Anti-sigma_E_RseA_N"/>
</dbReference>
<dbReference type="PANTHER" id="PTHR38104:SF1">
    <property type="entry name" value="ANTI-SIGMA-E FACTOR RSEA"/>
    <property type="match status" value="1"/>
</dbReference>
<gene>
    <name evidence="2" type="ORF">GCM10022279_14000</name>
</gene>
<dbReference type="Pfam" id="PF03872">
    <property type="entry name" value="RseA_N"/>
    <property type="match status" value="1"/>
</dbReference>
<evidence type="ECO:0000313" key="3">
    <source>
        <dbReference type="Proteomes" id="UP001501627"/>
    </source>
</evidence>
<accession>A0ABP7R399</accession>
<dbReference type="PANTHER" id="PTHR38104">
    <property type="match status" value="1"/>
</dbReference>
<dbReference type="InterPro" id="IPR052383">
    <property type="entry name" value="Anti-sigma-E_RseA-like"/>
</dbReference>
<evidence type="ECO:0000313" key="2">
    <source>
        <dbReference type="EMBL" id="GAA3992002.1"/>
    </source>
</evidence>
<dbReference type="EMBL" id="BAABBP010000009">
    <property type="protein sequence ID" value="GAA3992002.1"/>
    <property type="molecule type" value="Genomic_DNA"/>
</dbReference>
<protein>
    <recommendedName>
        <fullName evidence="1">Anti sigma-E protein RseA N-terminal domain-containing protein</fullName>
    </recommendedName>
</protein>
<reference evidence="3" key="1">
    <citation type="journal article" date="2019" name="Int. J. Syst. Evol. Microbiol.">
        <title>The Global Catalogue of Microorganisms (GCM) 10K type strain sequencing project: providing services to taxonomists for standard genome sequencing and annotation.</title>
        <authorList>
            <consortium name="The Broad Institute Genomics Platform"/>
            <consortium name="The Broad Institute Genome Sequencing Center for Infectious Disease"/>
            <person name="Wu L."/>
            <person name="Ma J."/>
        </authorList>
    </citation>
    <scope>NUCLEOTIDE SEQUENCE [LARGE SCALE GENOMIC DNA]</scope>
    <source>
        <strain evidence="3">JCM 17561</strain>
    </source>
</reference>
<organism evidence="2 3">
    <name type="scientific">Comamonas faecalis</name>
    <dbReference type="NCBI Taxonomy" id="1387849"/>
    <lineage>
        <taxon>Bacteria</taxon>
        <taxon>Pseudomonadati</taxon>
        <taxon>Pseudomonadota</taxon>
        <taxon>Betaproteobacteria</taxon>
        <taxon>Burkholderiales</taxon>
        <taxon>Comamonadaceae</taxon>
        <taxon>Comamonas</taxon>
    </lineage>
</organism>
<dbReference type="Proteomes" id="UP001501627">
    <property type="component" value="Unassembled WGS sequence"/>
</dbReference>
<comment type="caution">
    <text evidence="2">The sequence shown here is derived from an EMBL/GenBank/DDBJ whole genome shotgun (WGS) entry which is preliminary data.</text>
</comment>
<name>A0ABP7R399_9BURK</name>
<keyword evidence="3" id="KW-1185">Reference proteome</keyword>
<dbReference type="Gene3D" id="1.10.10.880">
    <property type="entry name" value="Anti sigma-E protein RseA, N-terminal domain"/>
    <property type="match status" value="1"/>
</dbReference>
<feature type="domain" description="Anti sigma-E protein RseA N-terminal" evidence="1">
    <location>
        <begin position="18"/>
        <end position="108"/>
    </location>
</feature>